<reference evidence="1 2" key="1">
    <citation type="submission" date="2018-08" db="EMBL/GenBank/DDBJ databases">
        <title>A genome reference for cultivated species of the human gut microbiota.</title>
        <authorList>
            <person name="Zou Y."/>
            <person name="Xue W."/>
            <person name="Luo G."/>
        </authorList>
    </citation>
    <scope>NUCLEOTIDE SEQUENCE [LARGE SCALE GENOMIC DNA]</scope>
    <source>
        <strain evidence="1 2">AF12-8</strain>
    </source>
</reference>
<dbReference type="AlphaFoldDB" id="A0A413BEW8"/>
<proteinExistence type="predicted"/>
<organism evidence="1 2">
    <name type="scientific">Agathobacter rectalis</name>
    <dbReference type="NCBI Taxonomy" id="39491"/>
    <lineage>
        <taxon>Bacteria</taxon>
        <taxon>Bacillati</taxon>
        <taxon>Bacillota</taxon>
        <taxon>Clostridia</taxon>
        <taxon>Lachnospirales</taxon>
        <taxon>Lachnospiraceae</taxon>
        <taxon>Agathobacter</taxon>
    </lineage>
</organism>
<dbReference type="EMBL" id="QSAE01000032">
    <property type="protein sequence ID" value="RGW39211.1"/>
    <property type="molecule type" value="Genomic_DNA"/>
</dbReference>
<comment type="caution">
    <text evidence="1">The sequence shown here is derived from an EMBL/GenBank/DDBJ whole genome shotgun (WGS) entry which is preliminary data.</text>
</comment>
<dbReference type="Proteomes" id="UP000286581">
    <property type="component" value="Unassembled WGS sequence"/>
</dbReference>
<accession>A0A413BEW8</accession>
<protein>
    <submittedName>
        <fullName evidence="1">Uncharacterized protein</fullName>
    </submittedName>
</protein>
<evidence type="ECO:0000313" key="1">
    <source>
        <dbReference type="EMBL" id="RGW39211.1"/>
    </source>
</evidence>
<sequence>MVSMAKENDTWVYINESTFKWACEQNLGWQVIDAMENSLKNNKIRYEHIKDYEEKISKLKKIRGF</sequence>
<gene>
    <name evidence="1" type="ORF">DWV78_10375</name>
</gene>
<name>A0A413BEW8_9FIRM</name>
<evidence type="ECO:0000313" key="2">
    <source>
        <dbReference type="Proteomes" id="UP000286581"/>
    </source>
</evidence>